<accession>B6FXG2</accession>
<comment type="caution">
    <text evidence="1">The sequence shown here is derived from an EMBL/GenBank/DDBJ whole genome shotgun (WGS) entry which is preliminary data.</text>
</comment>
<name>B6FXG2_PEPHT</name>
<organism evidence="1 2">
    <name type="scientific">Peptacetobacter hiranonis (strain DSM 13275 / JCM 10541 / KCTC 15199 / TO-931)</name>
    <name type="common">Clostridium hiranonis</name>
    <dbReference type="NCBI Taxonomy" id="500633"/>
    <lineage>
        <taxon>Bacteria</taxon>
        <taxon>Bacillati</taxon>
        <taxon>Bacillota</taxon>
        <taxon>Clostridia</taxon>
        <taxon>Peptostreptococcales</taxon>
        <taxon>Peptostreptococcaceae</taxon>
        <taxon>Peptacetobacter</taxon>
    </lineage>
</organism>
<dbReference type="AlphaFoldDB" id="B6FXG2"/>
<dbReference type="Pfam" id="PF12952">
    <property type="entry name" value="DUF3841"/>
    <property type="match status" value="1"/>
</dbReference>
<protein>
    <recommendedName>
        <fullName evidence="3">DUF3841 domain-containing protein</fullName>
    </recommendedName>
</protein>
<reference evidence="1 2" key="1">
    <citation type="submission" date="2008-09" db="EMBL/GenBank/DDBJ databases">
        <authorList>
            <person name="Fulton L."/>
            <person name="Clifton S."/>
            <person name="Fulton B."/>
            <person name="Xu J."/>
            <person name="Minx P."/>
            <person name="Pepin K.H."/>
            <person name="Johnson M."/>
            <person name="Thiruvilangam P."/>
            <person name="Bhonagiri V."/>
            <person name="Nash W.E."/>
            <person name="Mardis E.R."/>
            <person name="Wilson R.K."/>
        </authorList>
    </citation>
    <scope>NUCLEOTIDE SEQUENCE [LARGE SCALE GENOMIC DNA]</scope>
    <source>
        <strain evidence="1 2">DSM 13275</strain>
    </source>
</reference>
<reference evidence="1 2" key="2">
    <citation type="submission" date="2008-10" db="EMBL/GenBank/DDBJ databases">
        <title>Draft genome sequence of Clostridium hiranonis (DSM 13275).</title>
        <authorList>
            <person name="Sudarsanam P."/>
            <person name="Ley R."/>
            <person name="Guruge J."/>
            <person name="Turnbaugh P.J."/>
            <person name="Mahowald M."/>
            <person name="Liep D."/>
            <person name="Gordon J."/>
        </authorList>
    </citation>
    <scope>NUCLEOTIDE SEQUENCE [LARGE SCALE GENOMIC DNA]</scope>
    <source>
        <strain evidence="1 2">DSM 13275</strain>
    </source>
</reference>
<dbReference type="eggNOG" id="ENOG5030Q8Y">
    <property type="taxonomic scope" value="Bacteria"/>
</dbReference>
<dbReference type="EMBL" id="ABWP01000020">
    <property type="protein sequence ID" value="EEA85812.1"/>
    <property type="molecule type" value="Genomic_DNA"/>
</dbReference>
<dbReference type="Proteomes" id="UP000003178">
    <property type="component" value="Unassembled WGS sequence"/>
</dbReference>
<gene>
    <name evidence="1" type="ORF">CLOHIR_00561</name>
</gene>
<dbReference type="RefSeq" id="WP_006439490.1">
    <property type="nucleotide sequence ID" value="NZ_DS995355.1"/>
</dbReference>
<keyword evidence="2" id="KW-1185">Reference proteome</keyword>
<sequence length="193" mass="22509">MDYSNNKITLYALQADPVIEAIKKDGVCFSKKKYVEKKYVESAAVFTTVYSWFVNEASKFSKKPEGAEYPYWAFKDLYNVDQANGGNVLKLEVPLDEVVLFDVRDWNRIMCLKYLGKDEKEEVAFREKIAPYGVLETKIMLTNFYPDLKREVMDSWQNLFRNEDKLKNGEDVTKNGIQAGLWQIKKEWIVEGL</sequence>
<dbReference type="HOGENOM" id="CLU_099014_0_0_9"/>
<dbReference type="InterPro" id="IPR024211">
    <property type="entry name" value="DUF3841"/>
</dbReference>
<evidence type="ECO:0000313" key="2">
    <source>
        <dbReference type="Proteomes" id="UP000003178"/>
    </source>
</evidence>
<evidence type="ECO:0008006" key="3">
    <source>
        <dbReference type="Google" id="ProtNLM"/>
    </source>
</evidence>
<evidence type="ECO:0000313" key="1">
    <source>
        <dbReference type="EMBL" id="EEA85812.1"/>
    </source>
</evidence>
<proteinExistence type="predicted"/>
<dbReference type="OrthoDB" id="1751953at2"/>